<organism evidence="15 16">
    <name type="scientific">Suhomyces tanzawaensis NRRL Y-17324</name>
    <dbReference type="NCBI Taxonomy" id="984487"/>
    <lineage>
        <taxon>Eukaryota</taxon>
        <taxon>Fungi</taxon>
        <taxon>Dikarya</taxon>
        <taxon>Ascomycota</taxon>
        <taxon>Saccharomycotina</taxon>
        <taxon>Pichiomycetes</taxon>
        <taxon>Debaryomycetaceae</taxon>
        <taxon>Suhomyces</taxon>
    </lineage>
</organism>
<dbReference type="InterPro" id="IPR000555">
    <property type="entry name" value="JAMM/MPN+_dom"/>
</dbReference>
<comment type="subcellular location">
    <subcellularLocation>
        <location evidence="2">Cytoplasm</location>
    </subcellularLocation>
    <subcellularLocation>
        <location evidence="1">Nucleus</location>
    </subcellularLocation>
</comment>
<evidence type="ECO:0000256" key="7">
    <source>
        <dbReference type="ARBA" id="ARBA00022670"/>
    </source>
</evidence>
<dbReference type="Gene3D" id="3.40.140.10">
    <property type="entry name" value="Cytidine Deaminase, domain 2"/>
    <property type="match status" value="1"/>
</dbReference>
<evidence type="ECO:0000256" key="2">
    <source>
        <dbReference type="ARBA" id="ARBA00004496"/>
    </source>
</evidence>
<keyword evidence="10" id="KW-0378">Hydrolase</keyword>
<keyword evidence="12" id="KW-0482">Metalloprotease</keyword>
<dbReference type="FunFam" id="3.40.140.10:FF:000203">
    <property type="entry name" value="COP9 signalosome complex subunit 5"/>
    <property type="match status" value="1"/>
</dbReference>
<evidence type="ECO:0000259" key="14">
    <source>
        <dbReference type="PROSITE" id="PS50249"/>
    </source>
</evidence>
<sequence>MSIDIDKLACAIENKSLFAKRDRTPKTQASINDTFYKLPAINETLARTLPWKSDPNYFRKVYISAIALMKMTLHAKSGGSIEVMGMITGKIMEGAIVVMDVYALPVEGTETRVNAQAEGYEYMVQYLEASKRLGTRNENIVGWYHSHPGYGCWLSGIDVSTQALNQNFQDPYLALVIDPIKTAAQNKVEIGAFRTYPEDHASSHGTSKSGVSQSLRILPKAKRRDFGIHSDKYYSLDIEIFYSAVD</sequence>
<keyword evidence="6" id="KW-0963">Cytoplasm</keyword>
<dbReference type="GO" id="GO:0005737">
    <property type="term" value="C:cytoplasm"/>
    <property type="evidence" value="ECO:0007669"/>
    <property type="project" value="UniProtKB-SubCell"/>
</dbReference>
<keyword evidence="16" id="KW-1185">Reference proteome</keyword>
<dbReference type="Pfam" id="PF01398">
    <property type="entry name" value="JAB"/>
    <property type="match status" value="1"/>
</dbReference>
<dbReference type="Proteomes" id="UP000094285">
    <property type="component" value="Unassembled WGS sequence"/>
</dbReference>
<evidence type="ECO:0000256" key="11">
    <source>
        <dbReference type="ARBA" id="ARBA00022833"/>
    </source>
</evidence>
<dbReference type="PANTHER" id="PTHR10410">
    <property type="entry name" value="EUKARYOTIC TRANSLATION INITIATION FACTOR 3 -RELATED"/>
    <property type="match status" value="1"/>
</dbReference>
<feature type="domain" description="MPN" evidence="14">
    <location>
        <begin position="61"/>
        <end position="199"/>
    </location>
</feature>
<keyword evidence="7" id="KW-0645">Protease</keyword>
<dbReference type="CDD" id="cd08069">
    <property type="entry name" value="MPN_RPN11_CSN5"/>
    <property type="match status" value="1"/>
</dbReference>
<dbReference type="SMART" id="SM00232">
    <property type="entry name" value="JAB_MPN"/>
    <property type="match status" value="1"/>
</dbReference>
<evidence type="ECO:0000313" key="16">
    <source>
        <dbReference type="Proteomes" id="UP000094285"/>
    </source>
</evidence>
<evidence type="ECO:0000256" key="10">
    <source>
        <dbReference type="ARBA" id="ARBA00022801"/>
    </source>
</evidence>
<dbReference type="SUPFAM" id="SSF102712">
    <property type="entry name" value="JAB1/MPN domain"/>
    <property type="match status" value="1"/>
</dbReference>
<evidence type="ECO:0000256" key="3">
    <source>
        <dbReference type="ARBA" id="ARBA00006008"/>
    </source>
</evidence>
<evidence type="ECO:0000256" key="4">
    <source>
        <dbReference type="ARBA" id="ARBA00011098"/>
    </source>
</evidence>
<evidence type="ECO:0000256" key="8">
    <source>
        <dbReference type="ARBA" id="ARBA00022723"/>
    </source>
</evidence>
<comment type="subunit">
    <text evidence="4">Component of the COP9 signalosome (CSN) complex.</text>
</comment>
<evidence type="ECO:0000256" key="9">
    <source>
        <dbReference type="ARBA" id="ARBA00022790"/>
    </source>
</evidence>
<evidence type="ECO:0000256" key="13">
    <source>
        <dbReference type="ARBA" id="ARBA00023242"/>
    </source>
</evidence>
<dbReference type="AlphaFoldDB" id="A0A1E4SMB1"/>
<dbReference type="GO" id="GO:0008237">
    <property type="term" value="F:metallopeptidase activity"/>
    <property type="evidence" value="ECO:0007669"/>
    <property type="project" value="UniProtKB-KW"/>
</dbReference>
<keyword evidence="13" id="KW-0539">Nucleus</keyword>
<evidence type="ECO:0000256" key="1">
    <source>
        <dbReference type="ARBA" id="ARBA00004123"/>
    </source>
</evidence>
<evidence type="ECO:0000256" key="5">
    <source>
        <dbReference type="ARBA" id="ARBA00014880"/>
    </source>
</evidence>
<evidence type="ECO:0000313" key="15">
    <source>
        <dbReference type="EMBL" id="ODV80651.1"/>
    </source>
</evidence>
<comment type="similarity">
    <text evidence="3">Belongs to the peptidase M67A family. CSN5 subfamily.</text>
</comment>
<accession>A0A1E4SMB1</accession>
<keyword evidence="11" id="KW-0862">Zinc</keyword>
<dbReference type="RefSeq" id="XP_020065773.1">
    <property type="nucleotide sequence ID" value="XM_020209551.1"/>
</dbReference>
<dbReference type="GO" id="GO:0008180">
    <property type="term" value="C:COP9 signalosome"/>
    <property type="evidence" value="ECO:0007669"/>
    <property type="project" value="UniProtKB-KW"/>
</dbReference>
<dbReference type="GO" id="GO:0006508">
    <property type="term" value="P:proteolysis"/>
    <property type="evidence" value="ECO:0007669"/>
    <property type="project" value="UniProtKB-KW"/>
</dbReference>
<gene>
    <name evidence="15" type="ORF">CANTADRAFT_48191</name>
</gene>
<proteinExistence type="inferred from homology"/>
<dbReference type="EMBL" id="KV453910">
    <property type="protein sequence ID" value="ODV80651.1"/>
    <property type="molecule type" value="Genomic_DNA"/>
</dbReference>
<evidence type="ECO:0000256" key="12">
    <source>
        <dbReference type="ARBA" id="ARBA00023049"/>
    </source>
</evidence>
<dbReference type="InterPro" id="IPR037518">
    <property type="entry name" value="MPN"/>
</dbReference>
<name>A0A1E4SMB1_9ASCO</name>
<dbReference type="GeneID" id="30983687"/>
<dbReference type="GO" id="GO:0046872">
    <property type="term" value="F:metal ion binding"/>
    <property type="evidence" value="ECO:0007669"/>
    <property type="project" value="UniProtKB-KW"/>
</dbReference>
<evidence type="ECO:0000256" key="6">
    <source>
        <dbReference type="ARBA" id="ARBA00022490"/>
    </source>
</evidence>
<keyword evidence="9" id="KW-0736">Signalosome</keyword>
<dbReference type="GO" id="GO:0000338">
    <property type="term" value="P:protein deneddylation"/>
    <property type="evidence" value="ECO:0007669"/>
    <property type="project" value="EnsemblFungi"/>
</dbReference>
<dbReference type="OrthoDB" id="605656at2759"/>
<feature type="non-terminal residue" evidence="15">
    <location>
        <position position="246"/>
    </location>
</feature>
<dbReference type="InterPro" id="IPR050242">
    <property type="entry name" value="JAMM_MPN+_peptidase_M67A"/>
</dbReference>
<protein>
    <recommendedName>
        <fullName evidence="5">COP9 signalosome complex subunit 5</fullName>
    </recommendedName>
</protein>
<dbReference type="PROSITE" id="PS50249">
    <property type="entry name" value="MPN"/>
    <property type="match status" value="1"/>
</dbReference>
<keyword evidence="8" id="KW-0479">Metal-binding</keyword>
<reference evidence="16" key="1">
    <citation type="submission" date="2016-05" db="EMBL/GenBank/DDBJ databases">
        <title>Comparative genomics of biotechnologically important yeasts.</title>
        <authorList>
            <consortium name="DOE Joint Genome Institute"/>
            <person name="Riley R."/>
            <person name="Haridas S."/>
            <person name="Wolfe K.H."/>
            <person name="Lopes M.R."/>
            <person name="Hittinger C.T."/>
            <person name="Goker M."/>
            <person name="Salamov A."/>
            <person name="Wisecaver J."/>
            <person name="Long T.M."/>
            <person name="Aerts A.L."/>
            <person name="Barry K."/>
            <person name="Choi C."/>
            <person name="Clum A."/>
            <person name="Coughlan A.Y."/>
            <person name="Deshpande S."/>
            <person name="Douglass A.P."/>
            <person name="Hanson S.J."/>
            <person name="Klenk H.-P."/>
            <person name="Labutti K."/>
            <person name="Lapidus A."/>
            <person name="Lindquist E."/>
            <person name="Lipzen A."/>
            <person name="Meier-Kolthoff J.P."/>
            <person name="Ohm R.A."/>
            <person name="Otillar R.P."/>
            <person name="Pangilinan J."/>
            <person name="Peng Y."/>
            <person name="Rokas A."/>
            <person name="Rosa C.A."/>
            <person name="Scheuner C."/>
            <person name="Sibirny A.A."/>
            <person name="Slot J.C."/>
            <person name="Stielow J.B."/>
            <person name="Sun H."/>
            <person name="Kurtzman C.P."/>
            <person name="Blackwell M."/>
            <person name="Grigoriev I.V."/>
            <person name="Jeffries T.W."/>
        </authorList>
    </citation>
    <scope>NUCLEOTIDE SEQUENCE [LARGE SCALE GENOMIC DNA]</scope>
    <source>
        <strain evidence="16">NRRL Y-17324</strain>
    </source>
</reference>
<dbReference type="GO" id="GO:0019784">
    <property type="term" value="F:deNEDDylase activity"/>
    <property type="evidence" value="ECO:0007669"/>
    <property type="project" value="EnsemblFungi"/>
</dbReference>
<dbReference type="STRING" id="984487.A0A1E4SMB1"/>